<dbReference type="InterPro" id="IPR036866">
    <property type="entry name" value="RibonucZ/Hydroxyglut_hydro"/>
</dbReference>
<dbReference type="SUPFAM" id="SSF56281">
    <property type="entry name" value="Metallo-hydrolase/oxidoreductase"/>
    <property type="match status" value="1"/>
</dbReference>
<gene>
    <name evidence="2" type="ORF">JQM67_06170</name>
</gene>
<dbReference type="InterPro" id="IPR052159">
    <property type="entry name" value="Competence_DNA_uptake"/>
</dbReference>
<dbReference type="EMBL" id="JAFBIT010000001">
    <property type="protein sequence ID" value="MCF2652181.1"/>
    <property type="molecule type" value="Genomic_DNA"/>
</dbReference>
<evidence type="ECO:0000313" key="2">
    <source>
        <dbReference type="EMBL" id="MCF2652181.1"/>
    </source>
</evidence>
<sequence>MAKRKMPPYKNKKLLSTVLSALLVLLALAIYYGPELEAVFREPTPPSAPAEAVDCEAAVYFLDVGQGDSALIRIGEDFAMLVDAGIRESGDAIEEDLAALGVTELDAVIATHPHADHIGAMTQIIEAYPIGTFYMPVLPDDQTPTTATYENMLDALDKQNVPVEQITDKTEIAAPENAVFDVLSPRAGDAFDEVNDYSAVVRFTYGSVSFMLTGDAEEPVEENILESGAEISAQVLKCGHHGSSSSTSLPFLRRVNPAVAVISCGADNKYGHPHRETLESLNALGCTVLRTDELGTIVVTTDGEAYAVHTWSEENGLQPAA</sequence>
<name>A0ABS9CM12_9FIRM</name>
<dbReference type="SMART" id="SM00849">
    <property type="entry name" value="Lactamase_B"/>
    <property type="match status" value="1"/>
</dbReference>
<keyword evidence="3" id="KW-1185">Reference proteome</keyword>
<comment type="caution">
    <text evidence="2">The sequence shown here is derived from an EMBL/GenBank/DDBJ whole genome shotgun (WGS) entry which is preliminary data.</text>
</comment>
<evidence type="ECO:0000313" key="3">
    <source>
        <dbReference type="Proteomes" id="UP001299220"/>
    </source>
</evidence>
<dbReference type="Pfam" id="PF00753">
    <property type="entry name" value="Lactamase_B"/>
    <property type="match status" value="1"/>
</dbReference>
<dbReference type="InterPro" id="IPR001279">
    <property type="entry name" value="Metallo-B-lactamas"/>
</dbReference>
<reference evidence="2 3" key="1">
    <citation type="submission" date="2020-12" db="EMBL/GenBank/DDBJ databases">
        <title>Whole genome sequences of gut porcine anaerobes.</title>
        <authorList>
            <person name="Kubasova T."/>
            <person name="Jahodarova E."/>
            <person name="Rychlik I."/>
        </authorList>
    </citation>
    <scope>NUCLEOTIDE SEQUENCE [LARGE SCALE GENOMIC DNA]</scope>
    <source>
        <strain evidence="2 3">An867</strain>
    </source>
</reference>
<dbReference type="PANTHER" id="PTHR30619:SF7">
    <property type="entry name" value="BETA-LACTAMASE DOMAIN PROTEIN"/>
    <property type="match status" value="1"/>
</dbReference>
<evidence type="ECO:0000259" key="1">
    <source>
        <dbReference type="SMART" id="SM00849"/>
    </source>
</evidence>
<dbReference type="InterPro" id="IPR035681">
    <property type="entry name" value="ComA-like_MBL"/>
</dbReference>
<dbReference type="CDD" id="cd07731">
    <property type="entry name" value="ComA-like_MBL-fold"/>
    <property type="match status" value="1"/>
</dbReference>
<proteinExistence type="predicted"/>
<dbReference type="Proteomes" id="UP001299220">
    <property type="component" value="Unassembled WGS sequence"/>
</dbReference>
<dbReference type="PANTHER" id="PTHR30619">
    <property type="entry name" value="DNA INTERNALIZATION/COMPETENCE PROTEIN COMEC/REC2"/>
    <property type="match status" value="1"/>
</dbReference>
<accession>A0ABS9CM12</accession>
<dbReference type="Gene3D" id="3.60.15.10">
    <property type="entry name" value="Ribonuclease Z/Hydroxyacylglutathione hydrolase-like"/>
    <property type="match status" value="1"/>
</dbReference>
<feature type="domain" description="Metallo-beta-lactamase" evidence="1">
    <location>
        <begin position="66"/>
        <end position="266"/>
    </location>
</feature>
<dbReference type="RefSeq" id="WP_235323200.1">
    <property type="nucleotide sequence ID" value="NZ_JAFBIT010000001.1"/>
</dbReference>
<protein>
    <submittedName>
        <fullName evidence="2">MBL fold metallo-hydrolase</fullName>
    </submittedName>
</protein>
<organism evidence="2 3">
    <name type="scientific">Anaeromassilibacillus senegalensis</name>
    <dbReference type="NCBI Taxonomy" id="1673717"/>
    <lineage>
        <taxon>Bacteria</taxon>
        <taxon>Bacillati</taxon>
        <taxon>Bacillota</taxon>
        <taxon>Clostridia</taxon>
        <taxon>Eubacteriales</taxon>
        <taxon>Acutalibacteraceae</taxon>
        <taxon>Anaeromassilibacillus</taxon>
    </lineage>
</organism>